<dbReference type="GO" id="GO:0006508">
    <property type="term" value="P:proteolysis"/>
    <property type="evidence" value="ECO:0007669"/>
    <property type="project" value="InterPro"/>
</dbReference>
<dbReference type="CDD" id="cd01301">
    <property type="entry name" value="rDP_like"/>
    <property type="match status" value="1"/>
</dbReference>
<dbReference type="PANTHER" id="PTHR10443:SF12">
    <property type="entry name" value="DIPEPTIDASE"/>
    <property type="match status" value="1"/>
</dbReference>
<dbReference type="PANTHER" id="PTHR10443">
    <property type="entry name" value="MICROSOMAL DIPEPTIDASE"/>
    <property type="match status" value="1"/>
</dbReference>
<protein>
    <submittedName>
        <fullName evidence="1">Membrane dipeptidase</fullName>
    </submittedName>
</protein>
<reference evidence="1 2" key="1">
    <citation type="submission" date="2015-09" db="EMBL/GenBank/DDBJ databases">
        <authorList>
            <consortium name="Pathogen Informatics"/>
        </authorList>
    </citation>
    <scope>NUCLEOTIDE SEQUENCE [LARGE SCALE GENOMIC DNA]</scope>
    <source>
        <strain evidence="1 2">2789STDY5834856</strain>
    </source>
</reference>
<sequence>MIDLHCDTAARLYYEGGKLSENKYSVDIMKLKKGGVNAQVFANFIDMNNCRNPYEEFLNMYNNFLKELDENKESINIVTNIKELEKVNNEGRIGAFLSIEEGEVLEGKVERVKKIYDLGIRIITLTWNFPNKIGYPNIDFLYKDKGLTPCGREIVAEMERVGIIPDVSHLSDKGFFDVLEICKKPFIASHSNAREIKNHPRNLTDNMIRKLSERGGVMGMNFCSNFLGEYEISRLDDIVRHIDYIKNVGGIDVIAIGSDFDGISNKVEIEDISKMDMLAYRLKDKGYKESEIDKIFSKNALRVFNEVLR</sequence>
<dbReference type="InterPro" id="IPR008257">
    <property type="entry name" value="Pept_M19"/>
</dbReference>
<dbReference type="AlphaFoldDB" id="A0A174KS45"/>
<dbReference type="RefSeq" id="WP_055268115.1">
    <property type="nucleotide sequence ID" value="NZ_CABIXQ010000028.1"/>
</dbReference>
<accession>A0A174KS45</accession>
<dbReference type="GO" id="GO:0070573">
    <property type="term" value="F:metallodipeptidase activity"/>
    <property type="evidence" value="ECO:0007669"/>
    <property type="project" value="InterPro"/>
</dbReference>
<dbReference type="PROSITE" id="PS51365">
    <property type="entry name" value="RENAL_DIPEPTIDASE_2"/>
    <property type="match status" value="1"/>
</dbReference>
<gene>
    <name evidence="1" type="ORF">ERS852471_03087</name>
</gene>
<dbReference type="Pfam" id="PF01244">
    <property type="entry name" value="Peptidase_M19"/>
    <property type="match status" value="1"/>
</dbReference>
<proteinExistence type="predicted"/>
<dbReference type="OrthoDB" id="9804920at2"/>
<evidence type="ECO:0000313" key="2">
    <source>
        <dbReference type="Proteomes" id="UP000095594"/>
    </source>
</evidence>
<name>A0A174KS45_9CLOT</name>
<evidence type="ECO:0000313" key="1">
    <source>
        <dbReference type="EMBL" id="CUP14853.1"/>
    </source>
</evidence>
<dbReference type="SUPFAM" id="SSF51556">
    <property type="entry name" value="Metallo-dependent hydrolases"/>
    <property type="match status" value="1"/>
</dbReference>
<dbReference type="Proteomes" id="UP000095594">
    <property type="component" value="Unassembled WGS sequence"/>
</dbReference>
<dbReference type="InterPro" id="IPR032466">
    <property type="entry name" value="Metal_Hydrolase"/>
</dbReference>
<dbReference type="Gene3D" id="3.20.20.140">
    <property type="entry name" value="Metal-dependent hydrolases"/>
    <property type="match status" value="1"/>
</dbReference>
<dbReference type="EMBL" id="CYZX01000028">
    <property type="protein sequence ID" value="CUP14853.1"/>
    <property type="molecule type" value="Genomic_DNA"/>
</dbReference>
<organism evidence="1 2">
    <name type="scientific">Clostridium disporicum</name>
    <dbReference type="NCBI Taxonomy" id="84024"/>
    <lineage>
        <taxon>Bacteria</taxon>
        <taxon>Bacillati</taxon>
        <taxon>Bacillota</taxon>
        <taxon>Clostridia</taxon>
        <taxon>Eubacteriales</taxon>
        <taxon>Clostridiaceae</taxon>
        <taxon>Clostridium</taxon>
    </lineage>
</organism>